<evidence type="ECO:0000313" key="6">
    <source>
        <dbReference type="EMBL" id="MDR6433577.1"/>
    </source>
</evidence>
<dbReference type="InterPro" id="IPR028082">
    <property type="entry name" value="Peripla_BP_I"/>
</dbReference>
<dbReference type="CDD" id="cd06267">
    <property type="entry name" value="PBP1_LacI_sugar_binding-like"/>
    <property type="match status" value="1"/>
</dbReference>
<evidence type="ECO:0000313" key="7">
    <source>
        <dbReference type="Proteomes" id="UP001184614"/>
    </source>
</evidence>
<dbReference type="SUPFAM" id="SSF53822">
    <property type="entry name" value="Periplasmic binding protein-like I"/>
    <property type="match status" value="1"/>
</dbReference>
<dbReference type="Gene3D" id="1.10.260.40">
    <property type="entry name" value="lambda repressor-like DNA-binding domains"/>
    <property type="match status" value="1"/>
</dbReference>
<gene>
    <name evidence="6" type="ORF">J2782_003323</name>
</gene>
<accession>A0ABU1MC07</accession>
<reference evidence="6 7" key="1">
    <citation type="submission" date="2023-07" db="EMBL/GenBank/DDBJ databases">
        <title>Sorghum-associated microbial communities from plants grown in Nebraska, USA.</title>
        <authorList>
            <person name="Schachtman D."/>
        </authorList>
    </citation>
    <scope>NUCLEOTIDE SEQUENCE [LARGE SCALE GENOMIC DNA]</scope>
    <source>
        <strain evidence="6 7">DS1730</strain>
    </source>
</reference>
<keyword evidence="4" id="KW-0804">Transcription</keyword>
<keyword evidence="2" id="KW-0805">Transcription regulation</keyword>
<keyword evidence="1" id="KW-0678">Repressor</keyword>
<dbReference type="Pfam" id="PF00356">
    <property type="entry name" value="LacI"/>
    <property type="match status" value="1"/>
</dbReference>
<evidence type="ECO:0000256" key="4">
    <source>
        <dbReference type="ARBA" id="ARBA00023163"/>
    </source>
</evidence>
<dbReference type="PROSITE" id="PS50932">
    <property type="entry name" value="HTH_LACI_2"/>
    <property type="match status" value="1"/>
</dbReference>
<dbReference type="PANTHER" id="PTHR30146:SF148">
    <property type="entry name" value="HTH-TYPE TRANSCRIPTIONAL REPRESSOR PURR-RELATED"/>
    <property type="match status" value="1"/>
</dbReference>
<keyword evidence="3" id="KW-0238">DNA-binding</keyword>
<evidence type="ECO:0000256" key="2">
    <source>
        <dbReference type="ARBA" id="ARBA00023015"/>
    </source>
</evidence>
<protein>
    <submittedName>
        <fullName evidence="6">LacI family transcriptional regulator</fullName>
    </submittedName>
</protein>
<dbReference type="CDD" id="cd01392">
    <property type="entry name" value="HTH_LacI"/>
    <property type="match status" value="1"/>
</dbReference>
<sequence length="357" mass="38961">MTRQSPPKAKKLAPPKTEKPVTIQDVAKYAGVAPSTVSNVLTGRKFVHQDLRKTVLEAVAEMNYKPNFVASSLRQGRTNSIGIIVPDITNPFFSEFVQRAGTVAMQDGMQLLLMNSNELSVTQADLIDTLIARQVDGLIIFLSDEEISSGGNSLIRSVPTVLVDRGAELPDFDTVAIDNSAATHAGTAHLIEMGHKEITFLATRDSLVHMNQRVEGYKKAMTEAGLSNHVKVIYAGVTIEECRHSLEQQVFSQKPPTALFASAYIATLGAIKAARQAGLEIPRDISLLGFDDSDWMTVLKPTISTVAQPIDAMVDSAWQLLMQRIGEPERPLSHVAHMTDMRVRESVAQQISKTGTD</sequence>
<dbReference type="SMART" id="SM00354">
    <property type="entry name" value="HTH_LACI"/>
    <property type="match status" value="1"/>
</dbReference>
<dbReference type="SUPFAM" id="SSF47413">
    <property type="entry name" value="lambda repressor-like DNA-binding domains"/>
    <property type="match status" value="1"/>
</dbReference>
<organism evidence="6 7">
    <name type="scientific">Brucella pseudogrignonensis</name>
    <dbReference type="NCBI Taxonomy" id="419475"/>
    <lineage>
        <taxon>Bacteria</taxon>
        <taxon>Pseudomonadati</taxon>
        <taxon>Pseudomonadota</taxon>
        <taxon>Alphaproteobacteria</taxon>
        <taxon>Hyphomicrobiales</taxon>
        <taxon>Brucellaceae</taxon>
        <taxon>Brucella/Ochrobactrum group</taxon>
        <taxon>Brucella</taxon>
    </lineage>
</organism>
<proteinExistence type="predicted"/>
<dbReference type="InterPro" id="IPR010982">
    <property type="entry name" value="Lambda_DNA-bd_dom_sf"/>
</dbReference>
<keyword evidence="7" id="KW-1185">Reference proteome</keyword>
<dbReference type="EMBL" id="JAVDQT010000006">
    <property type="protein sequence ID" value="MDR6433577.1"/>
    <property type="molecule type" value="Genomic_DNA"/>
</dbReference>
<name>A0ABU1MC07_9HYPH</name>
<dbReference type="InterPro" id="IPR046335">
    <property type="entry name" value="LacI/GalR-like_sensor"/>
</dbReference>
<dbReference type="RefSeq" id="WP_310014503.1">
    <property type="nucleotide sequence ID" value="NZ_JAVDQT010000006.1"/>
</dbReference>
<evidence type="ECO:0000256" key="1">
    <source>
        <dbReference type="ARBA" id="ARBA00022491"/>
    </source>
</evidence>
<feature type="domain" description="HTH lacI-type" evidence="5">
    <location>
        <begin position="21"/>
        <end position="75"/>
    </location>
</feature>
<dbReference type="Pfam" id="PF13377">
    <property type="entry name" value="Peripla_BP_3"/>
    <property type="match status" value="1"/>
</dbReference>
<evidence type="ECO:0000259" key="5">
    <source>
        <dbReference type="PROSITE" id="PS50932"/>
    </source>
</evidence>
<evidence type="ECO:0000256" key="3">
    <source>
        <dbReference type="ARBA" id="ARBA00023125"/>
    </source>
</evidence>
<dbReference type="Gene3D" id="3.40.50.2300">
    <property type="match status" value="2"/>
</dbReference>
<comment type="caution">
    <text evidence="6">The sequence shown here is derived from an EMBL/GenBank/DDBJ whole genome shotgun (WGS) entry which is preliminary data.</text>
</comment>
<dbReference type="Proteomes" id="UP001184614">
    <property type="component" value="Unassembled WGS sequence"/>
</dbReference>
<dbReference type="PANTHER" id="PTHR30146">
    <property type="entry name" value="LACI-RELATED TRANSCRIPTIONAL REPRESSOR"/>
    <property type="match status" value="1"/>
</dbReference>
<dbReference type="InterPro" id="IPR000843">
    <property type="entry name" value="HTH_LacI"/>
</dbReference>